<keyword evidence="1" id="KW-0433">Leucine-rich repeat</keyword>
<reference evidence="3" key="2">
    <citation type="submission" date="2025-09" db="UniProtKB">
        <authorList>
            <consortium name="Ensembl"/>
        </authorList>
    </citation>
    <scope>IDENTIFICATION</scope>
</reference>
<dbReference type="InterPro" id="IPR001611">
    <property type="entry name" value="Leu-rich_rpt"/>
</dbReference>
<evidence type="ECO:0008006" key="4">
    <source>
        <dbReference type="Google" id="ProtNLM"/>
    </source>
</evidence>
<keyword evidence="2" id="KW-0677">Repeat</keyword>
<reference evidence="3" key="1">
    <citation type="submission" date="2025-08" db="UniProtKB">
        <authorList>
            <consortium name="Ensembl"/>
        </authorList>
    </citation>
    <scope>IDENTIFICATION</scope>
</reference>
<evidence type="ECO:0000313" key="3">
    <source>
        <dbReference type="Ensembl" id="ENSPMAP00000009067.1"/>
    </source>
</evidence>
<name>S4RV27_PETMA</name>
<dbReference type="Gene3D" id="3.80.10.10">
    <property type="entry name" value="Ribonuclease Inhibitor"/>
    <property type="match status" value="1"/>
</dbReference>
<dbReference type="InterPro" id="IPR003591">
    <property type="entry name" value="Leu-rich_rpt_typical-subtyp"/>
</dbReference>
<protein>
    <recommendedName>
        <fullName evidence="4">Variable lymphocyte receptor B cassette</fullName>
    </recommendedName>
</protein>
<dbReference type="GeneTree" id="ENSGT00940000161826"/>
<evidence type="ECO:0000256" key="2">
    <source>
        <dbReference type="ARBA" id="ARBA00022737"/>
    </source>
</evidence>
<accession>S4RV27</accession>
<dbReference type="PANTHER" id="PTHR45712:SF22">
    <property type="entry name" value="INSULIN-LIKE GROWTH FACTOR-BINDING PROTEIN COMPLEX ACID LABILE SUBUNIT"/>
    <property type="match status" value="1"/>
</dbReference>
<dbReference type="InterPro" id="IPR050333">
    <property type="entry name" value="SLRP"/>
</dbReference>
<dbReference type="Ensembl" id="ENSPMAT00000009106.1">
    <property type="protein sequence ID" value="ENSPMAP00000009067.1"/>
    <property type="gene ID" value="ENSPMAG00000008236.1"/>
</dbReference>
<dbReference type="Pfam" id="PF00560">
    <property type="entry name" value="LRR_1"/>
    <property type="match status" value="1"/>
</dbReference>
<dbReference type="InterPro" id="IPR032675">
    <property type="entry name" value="LRR_dom_sf"/>
</dbReference>
<dbReference type="AlphaFoldDB" id="S4RV27"/>
<dbReference type="Pfam" id="PF13855">
    <property type="entry name" value="LRR_8"/>
    <property type="match status" value="1"/>
</dbReference>
<sequence length="103" mass="11507">PSQCSCSGTDVKCDWRQLASVPARIPTTTQRLWLNNNQITKLDPGVFDSLRALNTYYITSNEISLTSLFTWVFNSLTQLTHLDLGGNQLKALAEGMFDRLGNL</sequence>
<evidence type="ECO:0000256" key="1">
    <source>
        <dbReference type="ARBA" id="ARBA00022614"/>
    </source>
</evidence>
<dbReference type="SMART" id="SM00369">
    <property type="entry name" value="LRR_TYP"/>
    <property type="match status" value="2"/>
</dbReference>
<dbReference type="GO" id="GO:0005615">
    <property type="term" value="C:extracellular space"/>
    <property type="evidence" value="ECO:0007669"/>
    <property type="project" value="TreeGrafter"/>
</dbReference>
<dbReference type="SUPFAM" id="SSF52058">
    <property type="entry name" value="L domain-like"/>
    <property type="match status" value="1"/>
</dbReference>
<dbReference type="PANTHER" id="PTHR45712">
    <property type="entry name" value="AGAP008170-PA"/>
    <property type="match status" value="1"/>
</dbReference>
<organism evidence="3">
    <name type="scientific">Petromyzon marinus</name>
    <name type="common">Sea lamprey</name>
    <dbReference type="NCBI Taxonomy" id="7757"/>
    <lineage>
        <taxon>Eukaryota</taxon>
        <taxon>Metazoa</taxon>
        <taxon>Chordata</taxon>
        <taxon>Craniata</taxon>
        <taxon>Vertebrata</taxon>
        <taxon>Cyclostomata</taxon>
        <taxon>Hyperoartia</taxon>
        <taxon>Petromyzontiformes</taxon>
        <taxon>Petromyzontidae</taxon>
        <taxon>Petromyzon</taxon>
    </lineage>
</organism>
<proteinExistence type="predicted"/>